<dbReference type="Proteomes" id="UP000239872">
    <property type="component" value="Unassembled WGS sequence"/>
</dbReference>
<dbReference type="OrthoDB" id="9791538at2"/>
<sequence>MAEVNAVIHRDHYRTHINTATNSLTADEPLSVGGTDEGMSPEELLAASLSACTSITLRMYADRKGYDVDEIHVNVVMIRDKELNRTNINRKIEITGNLTDEERAKMMAIANNCPVHKILTNQIIINTES</sequence>
<dbReference type="Gene3D" id="3.30.300.20">
    <property type="match status" value="1"/>
</dbReference>
<name>A0A2S7T1P0_9BACT</name>
<keyword evidence="2" id="KW-1185">Reference proteome</keyword>
<comment type="caution">
    <text evidence="1">The sequence shown here is derived from an EMBL/GenBank/DDBJ whole genome shotgun (WGS) entry which is preliminary data.</text>
</comment>
<dbReference type="InterPro" id="IPR003718">
    <property type="entry name" value="OsmC/Ohr_fam"/>
</dbReference>
<dbReference type="PANTHER" id="PTHR39624">
    <property type="entry name" value="PROTEIN INVOLVED IN RIMO-MEDIATED BETA-METHYLTHIOLATION OF RIBOSOMAL PROTEIN S12 YCAO"/>
    <property type="match status" value="1"/>
</dbReference>
<evidence type="ECO:0000313" key="2">
    <source>
        <dbReference type="Proteomes" id="UP000239872"/>
    </source>
</evidence>
<accession>A0A2S7T1P0</accession>
<protein>
    <submittedName>
        <fullName evidence="1">Osmotically inducible protein OsmC</fullName>
    </submittedName>
</protein>
<dbReference type="InterPro" id="IPR036102">
    <property type="entry name" value="OsmC/Ohrsf"/>
</dbReference>
<dbReference type="EMBL" id="PPSL01000001">
    <property type="protein sequence ID" value="PQJ13120.1"/>
    <property type="molecule type" value="Genomic_DNA"/>
</dbReference>
<gene>
    <name evidence="1" type="ORF">CJD36_005090</name>
</gene>
<proteinExistence type="predicted"/>
<dbReference type="PANTHER" id="PTHR39624:SF2">
    <property type="entry name" value="OSMC-LIKE PROTEIN"/>
    <property type="match status" value="1"/>
</dbReference>
<evidence type="ECO:0000313" key="1">
    <source>
        <dbReference type="EMBL" id="PQJ13120.1"/>
    </source>
</evidence>
<dbReference type="AlphaFoldDB" id="A0A2S7T1P0"/>
<dbReference type="InterPro" id="IPR015946">
    <property type="entry name" value="KH_dom-like_a/b"/>
</dbReference>
<dbReference type="SUPFAM" id="SSF82784">
    <property type="entry name" value="OsmC-like"/>
    <property type="match status" value="1"/>
</dbReference>
<dbReference type="Pfam" id="PF02566">
    <property type="entry name" value="OsmC"/>
    <property type="match status" value="1"/>
</dbReference>
<organism evidence="1 2">
    <name type="scientific">Flavipsychrobacter stenotrophus</name>
    <dbReference type="NCBI Taxonomy" id="2077091"/>
    <lineage>
        <taxon>Bacteria</taxon>
        <taxon>Pseudomonadati</taxon>
        <taxon>Bacteroidota</taxon>
        <taxon>Chitinophagia</taxon>
        <taxon>Chitinophagales</taxon>
        <taxon>Chitinophagaceae</taxon>
        <taxon>Flavipsychrobacter</taxon>
    </lineage>
</organism>
<reference evidence="1 2" key="1">
    <citation type="submission" date="2018-01" db="EMBL/GenBank/DDBJ databases">
        <title>A novel member of the phylum Bacteroidetes isolated from glacier ice.</title>
        <authorList>
            <person name="Liu Q."/>
            <person name="Xin Y.-H."/>
        </authorList>
    </citation>
    <scope>NUCLEOTIDE SEQUENCE [LARGE SCALE GENOMIC DNA]</scope>
    <source>
        <strain evidence="1 2">RB1R16</strain>
    </source>
</reference>
<dbReference type="RefSeq" id="WP_105038004.1">
    <property type="nucleotide sequence ID" value="NZ_PPSL01000001.1"/>
</dbReference>